<feature type="transmembrane region" description="Helical" evidence="1">
    <location>
        <begin position="12"/>
        <end position="32"/>
    </location>
</feature>
<evidence type="ECO:0000313" key="2">
    <source>
        <dbReference type="EMBL" id="QBG37300.1"/>
    </source>
</evidence>
<dbReference type="Pfam" id="PF03929">
    <property type="entry name" value="PepSY_TM"/>
    <property type="match status" value="1"/>
</dbReference>
<dbReference type="KEGG" id="lsd:EMK97_16925"/>
<keyword evidence="1" id="KW-0472">Membrane</keyword>
<dbReference type="EMBL" id="CP034759">
    <property type="protein sequence ID" value="QBG37300.1"/>
    <property type="molecule type" value="Genomic_DNA"/>
</dbReference>
<dbReference type="InterPro" id="IPR005625">
    <property type="entry name" value="PepSY-ass_TM"/>
</dbReference>
<sequence>MRKSLFKWHSITALVALLPLILIAITGSILVFKTEIDTWLMPKQMSVNLTASQPRENLNVLINNISTTHPNFLMGSWELFDDKVRADTAYIIDKHSGAWYKLYINQYNGELLSTPVPLNHNLTDWLLSLHYTFLLDFTGTVLGSIFAIILLFLGISGIILHKRFWAKLFTLRFSAARRIFYSDVHKLIGIISSPIILILAFTGGYYNIAEVVHEVSEHIEPHPILKAPLYHKDTDFQLLLDKSENYIANFKASYFTFPFEPELHITFYGEVPTANPLTSEYASTVTYHRETSKLLSSYDIRNASDINAVVDTFRKLHFGYFAGLPSKIIWCVLGLSPLWLALTGLYFYWFRKARPSKKALAKQAAQAC</sequence>
<dbReference type="PANTHER" id="PTHR34219">
    <property type="entry name" value="IRON-REGULATED INNER MEMBRANE PROTEIN-RELATED"/>
    <property type="match status" value="1"/>
</dbReference>
<dbReference type="Proteomes" id="UP000290244">
    <property type="component" value="Chromosome"/>
</dbReference>
<keyword evidence="1" id="KW-1133">Transmembrane helix</keyword>
<feature type="transmembrane region" description="Helical" evidence="1">
    <location>
        <begin position="327"/>
        <end position="349"/>
    </location>
</feature>
<reference evidence="2 3" key="1">
    <citation type="submission" date="2018-12" db="EMBL/GenBank/DDBJ databases">
        <title>Complete genome of Litorilituus sediminis.</title>
        <authorList>
            <person name="Liu A."/>
            <person name="Rong J."/>
        </authorList>
    </citation>
    <scope>NUCLEOTIDE SEQUENCE [LARGE SCALE GENOMIC DNA]</scope>
    <source>
        <strain evidence="2 3">JCM 17549</strain>
    </source>
</reference>
<accession>A0A4V0ZGH3</accession>
<gene>
    <name evidence="2" type="ORF">EMK97_16925</name>
</gene>
<feature type="transmembrane region" description="Helical" evidence="1">
    <location>
        <begin position="137"/>
        <end position="160"/>
    </location>
</feature>
<organism evidence="2 3">
    <name type="scientific">Litorilituus sediminis</name>
    <dbReference type="NCBI Taxonomy" id="718192"/>
    <lineage>
        <taxon>Bacteria</taxon>
        <taxon>Pseudomonadati</taxon>
        <taxon>Pseudomonadota</taxon>
        <taxon>Gammaproteobacteria</taxon>
        <taxon>Alteromonadales</taxon>
        <taxon>Colwelliaceae</taxon>
        <taxon>Litorilituus</taxon>
    </lineage>
</organism>
<dbReference type="AlphaFoldDB" id="A0A4V0ZGH3"/>
<feature type="transmembrane region" description="Helical" evidence="1">
    <location>
        <begin position="187"/>
        <end position="208"/>
    </location>
</feature>
<dbReference type="RefSeq" id="WP_130603966.1">
    <property type="nucleotide sequence ID" value="NZ_CP034759.1"/>
</dbReference>
<evidence type="ECO:0000256" key="1">
    <source>
        <dbReference type="SAM" id="Phobius"/>
    </source>
</evidence>
<dbReference type="PANTHER" id="PTHR34219:SF8">
    <property type="entry name" value="PEPSY DOMAIN-CONTAINING PROTEIN"/>
    <property type="match status" value="1"/>
</dbReference>
<keyword evidence="1" id="KW-0812">Transmembrane</keyword>
<protein>
    <submittedName>
        <fullName evidence="2">PepSY domain-containing protein</fullName>
    </submittedName>
</protein>
<proteinExistence type="predicted"/>
<evidence type="ECO:0000313" key="3">
    <source>
        <dbReference type="Proteomes" id="UP000290244"/>
    </source>
</evidence>
<dbReference type="OrthoDB" id="5294804at2"/>
<keyword evidence="3" id="KW-1185">Reference proteome</keyword>
<name>A0A4V0ZGH3_9GAMM</name>